<evidence type="ECO:0000313" key="1">
    <source>
        <dbReference type="EMBL" id="SKB48934.1"/>
    </source>
</evidence>
<protein>
    <submittedName>
        <fullName evidence="1">Uncharacterized protein</fullName>
    </submittedName>
</protein>
<dbReference type="EMBL" id="FUYY01000002">
    <property type="protein sequence ID" value="SKB48934.1"/>
    <property type="molecule type" value="Genomic_DNA"/>
</dbReference>
<accession>A0A1T5BNT4</accession>
<dbReference type="RefSeq" id="WP_079719992.1">
    <property type="nucleotide sequence ID" value="NZ_FUYY01000002.1"/>
</dbReference>
<name>A0A1T5BNT4_9FLAO</name>
<dbReference type="OrthoDB" id="795069at2"/>
<gene>
    <name evidence="1" type="ORF">SAMN05660776_1362</name>
</gene>
<dbReference type="Proteomes" id="UP000190230">
    <property type="component" value="Unassembled WGS sequence"/>
</dbReference>
<evidence type="ECO:0000313" key="2">
    <source>
        <dbReference type="Proteomes" id="UP000190230"/>
    </source>
</evidence>
<sequence length="297" mass="35589">MFDFQKSELPTSFKKDLLENPFLEFQTRLNYSTAELSGKSIAYYNGLKFTIFNTHSEYSRITMEGSFHKYWNQGKHNFNDFSIANLQEVLCDLKVKFNISPHDMFIKQLELGLNFKPPYPTKKILQCCLFHKTRMFKWVYVGDEGNYIQAQHNNYIIKIYDKQKHYQLQGYMIPEPIMRFEIKFRRAKLNQIIGKNGDITLHDIIDFGLTNLTNVLLEEWERTLFYDFEIFDETKDRNRYSNPNFWVSLKRDNFNYHRKVMNQKLKLIPENLPQRITKLMQKKISQLVEPESAPILT</sequence>
<organism evidence="1 2">
    <name type="scientific">Salegentibacter holothuriorum</name>
    <dbReference type="NCBI Taxonomy" id="241145"/>
    <lineage>
        <taxon>Bacteria</taxon>
        <taxon>Pseudomonadati</taxon>
        <taxon>Bacteroidota</taxon>
        <taxon>Flavobacteriia</taxon>
        <taxon>Flavobacteriales</taxon>
        <taxon>Flavobacteriaceae</taxon>
        <taxon>Salegentibacter</taxon>
    </lineage>
</organism>
<proteinExistence type="predicted"/>
<reference evidence="2" key="1">
    <citation type="submission" date="2017-02" db="EMBL/GenBank/DDBJ databases">
        <authorList>
            <person name="Varghese N."/>
            <person name="Submissions S."/>
        </authorList>
    </citation>
    <scope>NUCLEOTIDE SEQUENCE [LARGE SCALE GENOMIC DNA]</scope>
    <source>
        <strain evidence="2">DSM 23405</strain>
    </source>
</reference>
<dbReference type="AlphaFoldDB" id="A0A1T5BNT4"/>
<keyword evidence="2" id="KW-1185">Reference proteome</keyword>
<dbReference type="STRING" id="241145.SAMN05660776_1362"/>